<protein>
    <submittedName>
        <fullName evidence="2">Uncharacterized protein</fullName>
    </submittedName>
</protein>
<keyword evidence="1" id="KW-0472">Membrane</keyword>
<accession>A0A7U9GET1</accession>
<feature type="transmembrane region" description="Helical" evidence="1">
    <location>
        <begin position="20"/>
        <end position="37"/>
    </location>
</feature>
<evidence type="ECO:0000313" key="3">
    <source>
        <dbReference type="Proteomes" id="UP000005756"/>
    </source>
</evidence>
<evidence type="ECO:0000256" key="1">
    <source>
        <dbReference type="SAM" id="Phobius"/>
    </source>
</evidence>
<dbReference type="EMBL" id="JH393258">
    <property type="protein sequence ID" value="EHJ92072.1"/>
    <property type="molecule type" value="Genomic_DNA"/>
</dbReference>
<evidence type="ECO:0000313" key="2">
    <source>
        <dbReference type="EMBL" id="EHJ92072.1"/>
    </source>
</evidence>
<proteinExistence type="predicted"/>
<organism evidence="2 3">
    <name type="scientific">Vreelandella boliviensis LC1</name>
    <dbReference type="NCBI Taxonomy" id="1072583"/>
    <lineage>
        <taxon>Bacteria</taxon>
        <taxon>Pseudomonadati</taxon>
        <taxon>Pseudomonadota</taxon>
        <taxon>Gammaproteobacteria</taxon>
        <taxon>Oceanospirillales</taxon>
        <taxon>Halomonadaceae</taxon>
        <taxon>Vreelandella</taxon>
    </lineage>
</organism>
<keyword evidence="1" id="KW-0812">Transmembrane</keyword>
<dbReference type="AlphaFoldDB" id="A0A7U9GET1"/>
<gene>
    <name evidence="2" type="ORF">KUC_2017</name>
</gene>
<sequence length="46" mass="5259">MIARRAIPKGYNVTGHCGVAVLQTLIFSRFVYLLLFLNREKVVVHD</sequence>
<reference evidence="2 3" key="1">
    <citation type="submission" date="2011-10" db="EMBL/GenBank/DDBJ databases">
        <authorList>
            <person name="Quillaguamn J."/>
            <person name="Guzmn D."/>
            <person name="Balderrama-Subieta A."/>
            <person name="Cardona-Ortuo C."/>
            <person name="Guevara-Martnez M."/>
            <person name="Callisaya-Quispe N."/>
        </authorList>
    </citation>
    <scope>NUCLEOTIDE SEQUENCE [LARGE SCALE GENOMIC DNA]</scope>
    <source>
        <strain evidence="2 3">LC1</strain>
    </source>
</reference>
<keyword evidence="1" id="KW-1133">Transmembrane helix</keyword>
<name>A0A7U9GET1_9GAMM</name>
<dbReference type="Proteomes" id="UP000005756">
    <property type="component" value="Unassembled WGS sequence"/>
</dbReference>